<organism evidence="4 5">
    <name type="scientific">Pyricularia grisea</name>
    <name type="common">Crabgrass-specific blast fungus</name>
    <name type="synonym">Magnaporthe grisea</name>
    <dbReference type="NCBI Taxonomy" id="148305"/>
    <lineage>
        <taxon>Eukaryota</taxon>
        <taxon>Fungi</taxon>
        <taxon>Dikarya</taxon>
        <taxon>Ascomycota</taxon>
        <taxon>Pezizomycotina</taxon>
        <taxon>Sordariomycetes</taxon>
        <taxon>Sordariomycetidae</taxon>
        <taxon>Magnaporthales</taxon>
        <taxon>Pyriculariaceae</taxon>
        <taxon>Pyricularia</taxon>
    </lineage>
</organism>
<protein>
    <recommendedName>
        <fullName evidence="6">RecQ mediated genome instability protein 1-like N-terminal helical domain-containing protein</fullName>
    </recommendedName>
</protein>
<dbReference type="Pfam" id="PF21000">
    <property type="entry name" value="RMI1_N_N"/>
    <property type="match status" value="1"/>
</dbReference>
<accession>A0A6P8BG57</accession>
<dbReference type="Gene3D" id="2.40.50.770">
    <property type="entry name" value="RecQ-mediated genome instability protein Rmi1, C-terminal domain"/>
    <property type="match status" value="1"/>
</dbReference>
<reference evidence="5" key="3">
    <citation type="submission" date="2025-08" db="UniProtKB">
        <authorList>
            <consortium name="RefSeq"/>
        </authorList>
    </citation>
    <scope>IDENTIFICATION</scope>
    <source>
        <strain evidence="5">NI907</strain>
    </source>
</reference>
<name>A0A6P8BG57_PYRGI</name>
<proteinExistence type="predicted"/>
<dbReference type="InterPro" id="IPR049363">
    <property type="entry name" value="RMI1_N"/>
</dbReference>
<dbReference type="AlphaFoldDB" id="A0A6P8BG57"/>
<reference evidence="5" key="1">
    <citation type="journal article" date="2019" name="Mol. Biol. Evol.">
        <title>Blast fungal genomes show frequent chromosomal changes, gene gains and losses, and effector gene turnover.</title>
        <authorList>
            <person name="Gomez Luciano L.B."/>
            <person name="Jason Tsai I."/>
            <person name="Chuma I."/>
            <person name="Tosa Y."/>
            <person name="Chen Y.H."/>
            <person name="Li J.Y."/>
            <person name="Li M.Y."/>
            <person name="Jade Lu M.Y."/>
            <person name="Nakayashiki H."/>
            <person name="Li W.H."/>
        </authorList>
    </citation>
    <scope>NUCLEOTIDE SEQUENCE</scope>
    <source>
        <strain evidence="5">NI907</strain>
    </source>
</reference>
<dbReference type="Proteomes" id="UP000515153">
    <property type="component" value="Unplaced"/>
</dbReference>
<evidence type="ECO:0000259" key="2">
    <source>
        <dbReference type="Pfam" id="PF08585"/>
    </source>
</evidence>
<evidence type="ECO:0000256" key="1">
    <source>
        <dbReference type="SAM" id="MobiDB-lite"/>
    </source>
</evidence>
<evidence type="ECO:0008006" key="6">
    <source>
        <dbReference type="Google" id="ProtNLM"/>
    </source>
</evidence>
<dbReference type="Pfam" id="PF08585">
    <property type="entry name" value="RMI1_N_C"/>
    <property type="match status" value="1"/>
</dbReference>
<sequence>MDEAASQIRASLISQSLPPPSQTWLSNLLSTRPRPLPPLPSLTATAKARLLAADLTTPDLLDRAGTSPFPTSAASPEIQETRLATDVVVQVLDIENLSRSRWEQVEELEAVARGELTKGRQIIRLREDGADDEEGDGVGDVPPEEGARRQQQQAGGGAAAARATTGGPAVSDKNATHKLIVQDCAGNKLFALELRRIERMGIGKTNIGEKMLIKAGTVIARGTVLLEPEKCVVLGGRVEVWHKAWLEGRLARLKEVAGASGTENGH</sequence>
<evidence type="ECO:0000259" key="3">
    <source>
        <dbReference type="Pfam" id="PF21000"/>
    </source>
</evidence>
<dbReference type="InterPro" id="IPR042470">
    <property type="entry name" value="RMI1_N_C_sf"/>
</dbReference>
<dbReference type="SMART" id="SM01161">
    <property type="entry name" value="DUF1767"/>
    <property type="match status" value="1"/>
</dbReference>
<feature type="region of interest" description="Disordered" evidence="1">
    <location>
        <begin position="123"/>
        <end position="171"/>
    </location>
</feature>
<feature type="domain" description="RecQ mediated genome instability protein 1 OB-fold" evidence="2">
    <location>
        <begin position="70"/>
        <end position="249"/>
    </location>
</feature>
<dbReference type="GeneID" id="41955793"/>
<dbReference type="InterPro" id="IPR013894">
    <property type="entry name" value="RMI1_OB"/>
</dbReference>
<gene>
    <name evidence="5" type="ORF">PgNI_00802</name>
</gene>
<feature type="compositionally biased region" description="Low complexity" evidence="1">
    <location>
        <begin position="149"/>
        <end position="167"/>
    </location>
</feature>
<dbReference type="RefSeq" id="XP_030986059.1">
    <property type="nucleotide sequence ID" value="XM_031120879.1"/>
</dbReference>
<keyword evidence="4" id="KW-1185">Reference proteome</keyword>
<dbReference type="KEGG" id="pgri:PgNI_00802"/>
<evidence type="ECO:0000313" key="5">
    <source>
        <dbReference type="RefSeq" id="XP_030986059.1"/>
    </source>
</evidence>
<reference evidence="5" key="2">
    <citation type="submission" date="2019-10" db="EMBL/GenBank/DDBJ databases">
        <authorList>
            <consortium name="NCBI Genome Project"/>
        </authorList>
    </citation>
    <scope>NUCLEOTIDE SEQUENCE</scope>
    <source>
        <strain evidence="5">NI907</strain>
    </source>
</reference>
<evidence type="ECO:0000313" key="4">
    <source>
        <dbReference type="Proteomes" id="UP000515153"/>
    </source>
</evidence>
<feature type="domain" description="RMI1 N-terminal" evidence="3">
    <location>
        <begin position="14"/>
        <end position="57"/>
    </location>
</feature>